<dbReference type="InterPro" id="IPR008226">
    <property type="entry name" value="Mini3_fam"/>
</dbReference>
<comment type="subcellular location">
    <subcellularLocation>
        <location evidence="5">Cytoplasm</location>
    </subcellularLocation>
</comment>
<name>A0ABT4JNL6_9LACO</name>
<keyword evidence="5" id="KW-0694">RNA-binding</keyword>
<organism evidence="7 8">
    <name type="scientific">Dellaglioa carnosa</name>
    <dbReference type="NCBI Taxonomy" id="2995136"/>
    <lineage>
        <taxon>Bacteria</taxon>
        <taxon>Bacillati</taxon>
        <taxon>Bacillota</taxon>
        <taxon>Bacilli</taxon>
        <taxon>Lactobacillales</taxon>
        <taxon>Lactobacillaceae</taxon>
        <taxon>Dellaglioa</taxon>
    </lineage>
</organism>
<dbReference type="PANTHER" id="PTHR34276:SF1">
    <property type="entry name" value="MINI-RIBONUCLEASE 3"/>
    <property type="match status" value="1"/>
</dbReference>
<comment type="similarity">
    <text evidence="5">Belongs to the MrnC RNase family.</text>
</comment>
<comment type="caution">
    <text evidence="7">The sequence shown here is derived from an EMBL/GenBank/DDBJ whole genome shotgun (WGS) entry which is preliminary data.</text>
</comment>
<comment type="cofactor">
    <cofactor evidence="5">
        <name>Mg(2+)</name>
        <dbReference type="ChEBI" id="CHEBI:18420"/>
    </cofactor>
</comment>
<keyword evidence="5" id="KW-0699">rRNA-binding</keyword>
<gene>
    <name evidence="5" type="primary">mrnC</name>
    <name evidence="7" type="ORF">N0K80_06355</name>
</gene>
<dbReference type="PIRSF" id="PIRSF005520">
    <property type="entry name" value="UCP005520"/>
    <property type="match status" value="1"/>
</dbReference>
<dbReference type="SUPFAM" id="SSF69065">
    <property type="entry name" value="RNase III domain-like"/>
    <property type="match status" value="1"/>
</dbReference>
<keyword evidence="3 5" id="KW-0255">Endonuclease</keyword>
<feature type="domain" description="RNase III" evidence="6">
    <location>
        <begin position="19"/>
        <end position="118"/>
    </location>
</feature>
<evidence type="ECO:0000256" key="5">
    <source>
        <dbReference type="HAMAP-Rule" id="MF_01468"/>
    </source>
</evidence>
<dbReference type="EMBL" id="JANXLI010000005">
    <property type="protein sequence ID" value="MCZ2491779.1"/>
    <property type="molecule type" value="Genomic_DNA"/>
</dbReference>
<accession>A0ABT4JNL6</accession>
<keyword evidence="8" id="KW-1185">Reference proteome</keyword>
<keyword evidence="5" id="KW-0460">Magnesium</keyword>
<keyword evidence="4 5" id="KW-0378">Hydrolase</keyword>
<protein>
    <recommendedName>
        <fullName evidence="5">Mini-ribonuclease 3</fullName>
        <shortName evidence="5">Mini-3</shortName>
        <shortName evidence="5">Mini-RNase 3</shortName>
        <ecNumber evidence="5">3.1.26.-</ecNumber>
    </recommendedName>
    <alternativeName>
        <fullName evidence="5">Mini-RNase III</fullName>
        <shortName evidence="5">Mini-III</shortName>
    </alternativeName>
</protein>
<evidence type="ECO:0000256" key="2">
    <source>
        <dbReference type="ARBA" id="ARBA00022722"/>
    </source>
</evidence>
<dbReference type="InterPro" id="IPR000999">
    <property type="entry name" value="RNase_III_dom"/>
</dbReference>
<comment type="function">
    <text evidence="5">Involved in correct processing of both the 5' and 3' ends of 23S rRNA precursor. Processes 30S rRNA precursor transcript even in absence of ribonuclease 3 (Rnc); Rnc processes 30S rRNA into smaller rRNA precursors.</text>
</comment>
<keyword evidence="2 5" id="KW-0540">Nuclease</keyword>
<dbReference type="Gene3D" id="1.10.1520.10">
    <property type="entry name" value="Ribonuclease III domain"/>
    <property type="match status" value="1"/>
</dbReference>
<evidence type="ECO:0000259" key="6">
    <source>
        <dbReference type="Pfam" id="PF00636"/>
    </source>
</evidence>
<dbReference type="InterPro" id="IPR036389">
    <property type="entry name" value="RNase_III_sf"/>
</dbReference>
<comment type="subunit">
    <text evidence="5">Homodimer.</text>
</comment>
<evidence type="ECO:0000256" key="1">
    <source>
        <dbReference type="ARBA" id="ARBA00022552"/>
    </source>
</evidence>
<dbReference type="HAMAP" id="MF_01468">
    <property type="entry name" value="RNase_Mini_III"/>
    <property type="match status" value="1"/>
</dbReference>
<dbReference type="EC" id="3.1.26.-" evidence="5"/>
<keyword evidence="5" id="KW-0963">Cytoplasm</keyword>
<keyword evidence="1 5" id="KW-0698">rRNA processing</keyword>
<sequence>MEKRLMEKNADYQQMNGIALAYMGDGIYEVFVRKHLLVQGLTRPTQLHHQATHYVSAKAQAFLIDKMTENDILTEEEVDYFKRGRNAKSHTSAKNTSVITYRISTGFEALFGYLFLSNQNDRLAELAKWCIDTVEKENLNGTTKK</sequence>
<evidence type="ECO:0000313" key="7">
    <source>
        <dbReference type="EMBL" id="MCZ2491779.1"/>
    </source>
</evidence>
<evidence type="ECO:0000256" key="3">
    <source>
        <dbReference type="ARBA" id="ARBA00022759"/>
    </source>
</evidence>
<keyword evidence="5" id="KW-0690">Ribosome biogenesis</keyword>
<feature type="active site" evidence="5">
    <location>
        <position position="25"/>
    </location>
</feature>
<reference evidence="7" key="1">
    <citation type="submission" date="2022-09" db="EMBL/GenBank/DDBJ databases">
        <title>Diversity of Dellaglioa algida.</title>
        <authorList>
            <person name="Matthias E."/>
            <person name="Werum V."/>
        </authorList>
    </citation>
    <scope>NUCLEOTIDE SEQUENCE</scope>
    <source>
        <strain evidence="7">TMW 2.2523</strain>
    </source>
</reference>
<evidence type="ECO:0000256" key="4">
    <source>
        <dbReference type="ARBA" id="ARBA00022801"/>
    </source>
</evidence>
<evidence type="ECO:0000313" key="8">
    <source>
        <dbReference type="Proteomes" id="UP001081467"/>
    </source>
</evidence>
<dbReference type="Pfam" id="PF00636">
    <property type="entry name" value="Ribonuclease_3"/>
    <property type="match status" value="1"/>
</dbReference>
<proteinExistence type="inferred from homology"/>
<dbReference type="PANTHER" id="PTHR34276">
    <property type="entry name" value="MINI-RIBONUCLEASE 3"/>
    <property type="match status" value="1"/>
</dbReference>
<dbReference type="Proteomes" id="UP001081467">
    <property type="component" value="Unassembled WGS sequence"/>
</dbReference>